<proteinExistence type="predicted"/>
<feature type="region of interest" description="Disordered" evidence="1">
    <location>
        <begin position="1"/>
        <end position="82"/>
    </location>
</feature>
<evidence type="ECO:0000256" key="1">
    <source>
        <dbReference type="SAM" id="MobiDB-lite"/>
    </source>
</evidence>
<reference evidence="2" key="1">
    <citation type="journal article" date="2023" name="G3 (Bethesda)">
        <title>A reference genome for the long-term kleptoplast-retaining sea slug Elysia crispata morphotype clarki.</title>
        <authorList>
            <person name="Eastman K.E."/>
            <person name="Pendleton A.L."/>
            <person name="Shaikh M.A."/>
            <person name="Suttiyut T."/>
            <person name="Ogas R."/>
            <person name="Tomko P."/>
            <person name="Gavelis G."/>
            <person name="Widhalm J.R."/>
            <person name="Wisecaver J.H."/>
        </authorList>
    </citation>
    <scope>NUCLEOTIDE SEQUENCE</scope>
    <source>
        <strain evidence="2">ECLA1</strain>
    </source>
</reference>
<feature type="compositionally biased region" description="Polar residues" evidence="1">
    <location>
        <begin position="29"/>
        <end position="42"/>
    </location>
</feature>
<evidence type="ECO:0000313" key="2">
    <source>
        <dbReference type="EMBL" id="KAK3702738.1"/>
    </source>
</evidence>
<protein>
    <submittedName>
        <fullName evidence="2">Uncharacterized protein</fullName>
    </submittedName>
</protein>
<gene>
    <name evidence="2" type="ORF">RRG08_042723</name>
</gene>
<dbReference type="EMBL" id="JAWDGP010007852">
    <property type="protein sequence ID" value="KAK3702738.1"/>
    <property type="molecule type" value="Genomic_DNA"/>
</dbReference>
<dbReference type="AlphaFoldDB" id="A0AAE0XR14"/>
<feature type="compositionally biased region" description="Polar residues" evidence="1">
    <location>
        <begin position="1"/>
        <end position="21"/>
    </location>
</feature>
<dbReference type="Proteomes" id="UP001283361">
    <property type="component" value="Unassembled WGS sequence"/>
</dbReference>
<sequence>MRTVKQQRQQWKSPALYNDNSMAERTETNKQGLVRQSLTAVTQPGRFKSPPDHQRHAEYSRSRPRTPATATYHSRSGACVSK</sequence>
<comment type="caution">
    <text evidence="2">The sequence shown here is derived from an EMBL/GenBank/DDBJ whole genome shotgun (WGS) entry which is preliminary data.</text>
</comment>
<name>A0AAE0XR14_9GAST</name>
<accession>A0AAE0XR14</accession>
<keyword evidence="3" id="KW-1185">Reference proteome</keyword>
<feature type="compositionally biased region" description="Basic and acidic residues" evidence="1">
    <location>
        <begin position="49"/>
        <end position="61"/>
    </location>
</feature>
<organism evidence="2 3">
    <name type="scientific">Elysia crispata</name>
    <name type="common">lettuce slug</name>
    <dbReference type="NCBI Taxonomy" id="231223"/>
    <lineage>
        <taxon>Eukaryota</taxon>
        <taxon>Metazoa</taxon>
        <taxon>Spiralia</taxon>
        <taxon>Lophotrochozoa</taxon>
        <taxon>Mollusca</taxon>
        <taxon>Gastropoda</taxon>
        <taxon>Heterobranchia</taxon>
        <taxon>Euthyneura</taxon>
        <taxon>Panpulmonata</taxon>
        <taxon>Sacoglossa</taxon>
        <taxon>Placobranchoidea</taxon>
        <taxon>Plakobranchidae</taxon>
        <taxon>Elysia</taxon>
    </lineage>
</organism>
<evidence type="ECO:0000313" key="3">
    <source>
        <dbReference type="Proteomes" id="UP001283361"/>
    </source>
</evidence>